<name>A0ABX8TL99_9CAUL</name>
<keyword evidence="3" id="KW-1185">Reference proteome</keyword>
<evidence type="ECO:0000313" key="2">
    <source>
        <dbReference type="EMBL" id="QYC11794.1"/>
    </source>
</evidence>
<reference evidence="2 3" key="1">
    <citation type="submission" date="2021-07" db="EMBL/GenBank/DDBJ databases">
        <title>Isolation and characterization of bacteria from a gold mining with a capacity of golden bioaccumulation.</title>
        <authorList>
            <person name="Yang X.J."/>
        </authorList>
    </citation>
    <scope>NUCLEOTIDE SEQUENCE [LARGE SCALE GENOMIC DNA]</scope>
    <source>
        <strain evidence="2 3">Au29</strain>
    </source>
</reference>
<evidence type="ECO:0000256" key="1">
    <source>
        <dbReference type="SAM" id="SignalP"/>
    </source>
</evidence>
<protein>
    <recommendedName>
        <fullName evidence="4">Lipoprotein</fullName>
    </recommendedName>
</protein>
<feature type="signal peptide" evidence="1">
    <location>
        <begin position="1"/>
        <end position="17"/>
    </location>
</feature>
<evidence type="ECO:0008006" key="4">
    <source>
        <dbReference type="Google" id="ProtNLM"/>
    </source>
</evidence>
<evidence type="ECO:0000313" key="3">
    <source>
        <dbReference type="Proteomes" id="UP000824334"/>
    </source>
</evidence>
<sequence length="147" mass="15673">MRSIRVGAAVLSVLALAACEGREPAPQAVASEPAEVVAPPKPDAAVALIPQAFRGAWATDLAECAAEESTGKMSLAIDARDITYSETSDAVISVNEIGPERVRLTVDHDNDGDVRRLERTLTLSNDRQTLSFNYGDEPQVVIRCPQG</sequence>
<dbReference type="PROSITE" id="PS51257">
    <property type="entry name" value="PROKAR_LIPOPROTEIN"/>
    <property type="match status" value="1"/>
</dbReference>
<keyword evidence="1" id="KW-0732">Signal</keyword>
<dbReference type="Proteomes" id="UP000824334">
    <property type="component" value="Chromosome"/>
</dbReference>
<feature type="chain" id="PRO_5045816491" description="Lipoprotein" evidence="1">
    <location>
        <begin position="18"/>
        <end position="147"/>
    </location>
</feature>
<dbReference type="EMBL" id="CP080034">
    <property type="protein sequence ID" value="QYC11794.1"/>
    <property type="molecule type" value="Genomic_DNA"/>
</dbReference>
<accession>A0ABX8TL99</accession>
<organism evidence="2 3">
    <name type="scientific">Brevundimonas nasdae</name>
    <dbReference type="NCBI Taxonomy" id="172043"/>
    <lineage>
        <taxon>Bacteria</taxon>
        <taxon>Pseudomonadati</taxon>
        <taxon>Pseudomonadota</taxon>
        <taxon>Alphaproteobacteria</taxon>
        <taxon>Caulobacterales</taxon>
        <taxon>Caulobacteraceae</taxon>
        <taxon>Brevundimonas</taxon>
    </lineage>
</organism>
<dbReference type="RefSeq" id="WP_219354313.1">
    <property type="nucleotide sequence ID" value="NZ_CP080034.1"/>
</dbReference>
<dbReference type="GeneID" id="94375115"/>
<proteinExistence type="predicted"/>
<gene>
    <name evidence="2" type="ORF">KWG56_07550</name>
</gene>